<dbReference type="Proteomes" id="UP000236290">
    <property type="component" value="Unassembled WGS sequence"/>
</dbReference>
<gene>
    <name evidence="2" type="ORF">THARTR1_03976</name>
</gene>
<feature type="compositionally biased region" description="Basic and acidic residues" evidence="1">
    <location>
        <begin position="67"/>
        <end position="88"/>
    </location>
</feature>
<feature type="region of interest" description="Disordered" evidence="1">
    <location>
        <begin position="131"/>
        <end position="157"/>
    </location>
</feature>
<organism evidence="2 3">
    <name type="scientific">Trichoderma harzianum</name>
    <name type="common">Hypocrea lixii</name>
    <dbReference type="NCBI Taxonomy" id="5544"/>
    <lineage>
        <taxon>Eukaryota</taxon>
        <taxon>Fungi</taxon>
        <taxon>Dikarya</taxon>
        <taxon>Ascomycota</taxon>
        <taxon>Pezizomycotina</taxon>
        <taxon>Sordariomycetes</taxon>
        <taxon>Hypocreomycetidae</taxon>
        <taxon>Hypocreales</taxon>
        <taxon>Hypocreaceae</taxon>
        <taxon>Trichoderma</taxon>
    </lineage>
</organism>
<evidence type="ECO:0000313" key="2">
    <source>
        <dbReference type="EMBL" id="PNP55756.1"/>
    </source>
</evidence>
<dbReference type="AlphaFoldDB" id="A0A2K0UDC2"/>
<sequence>MGSNPSQNMRSISGINQAIDTITTGQVHQLDRLSTTNKGRGIIKDLPNTQTRNVDNVESLISGAPVDDTRRGKYDSGDGDVDSKKSDNGADCEEIDWEWRPDQIDAIKSGAENIYWDGNTVETTQSLTFDHDLRSRGTRPSTVPTSHPGMKGQGPRQVPAIPEAEELEIKSPREAEPTYAESLHNSYPLAEEETDEQRGVTDDCDVETTYSVDTLSDEPKLRYLQVFAEQLAKDMKQISDEFCFSNIEAEYLNPMLREFAWKLHGESSNPFQWEASVIIHKKLK</sequence>
<protein>
    <submittedName>
        <fullName evidence="2">Uncharacterized protein</fullName>
    </submittedName>
</protein>
<feature type="region of interest" description="Disordered" evidence="1">
    <location>
        <begin position="61"/>
        <end position="91"/>
    </location>
</feature>
<reference evidence="2 3" key="1">
    <citation type="submission" date="2017-02" db="EMBL/GenBank/DDBJ databases">
        <title>Genomes of Trichoderma spp. with biocontrol activity.</title>
        <authorList>
            <person name="Gardiner D."/>
            <person name="Kazan K."/>
            <person name="Vos C."/>
            <person name="Harvey P."/>
        </authorList>
    </citation>
    <scope>NUCLEOTIDE SEQUENCE [LARGE SCALE GENOMIC DNA]</scope>
    <source>
        <strain evidence="2 3">Tr1</strain>
    </source>
</reference>
<evidence type="ECO:0000313" key="3">
    <source>
        <dbReference type="Proteomes" id="UP000236290"/>
    </source>
</evidence>
<accession>A0A2K0UDC2</accession>
<dbReference type="OrthoDB" id="10605094at2759"/>
<evidence type="ECO:0000256" key="1">
    <source>
        <dbReference type="SAM" id="MobiDB-lite"/>
    </source>
</evidence>
<comment type="caution">
    <text evidence="2">The sequence shown here is derived from an EMBL/GenBank/DDBJ whole genome shotgun (WGS) entry which is preliminary data.</text>
</comment>
<dbReference type="EMBL" id="MTYI01000050">
    <property type="protein sequence ID" value="PNP55756.1"/>
    <property type="molecule type" value="Genomic_DNA"/>
</dbReference>
<proteinExistence type="predicted"/>
<name>A0A2K0UDC2_TRIHA</name>